<dbReference type="InterPro" id="IPR019606">
    <property type="entry name" value="GerMN"/>
</dbReference>
<reference evidence="3" key="2">
    <citation type="submission" date="2021-04" db="EMBL/GenBank/DDBJ databases">
        <authorList>
            <person name="Gilroy R."/>
        </authorList>
    </citation>
    <scope>NUCLEOTIDE SEQUENCE</scope>
    <source>
        <strain evidence="3">ChiHjej8B7-3636</strain>
    </source>
</reference>
<feature type="signal peptide" evidence="1">
    <location>
        <begin position="1"/>
        <end position="22"/>
    </location>
</feature>
<organism evidence="3 4">
    <name type="scientific">Candidatus Microbacterium stercoravium</name>
    <dbReference type="NCBI Taxonomy" id="2838697"/>
    <lineage>
        <taxon>Bacteria</taxon>
        <taxon>Bacillati</taxon>
        <taxon>Actinomycetota</taxon>
        <taxon>Actinomycetes</taxon>
        <taxon>Micrococcales</taxon>
        <taxon>Microbacteriaceae</taxon>
        <taxon>Microbacterium</taxon>
    </lineage>
</organism>
<evidence type="ECO:0000313" key="3">
    <source>
        <dbReference type="EMBL" id="HJA05242.1"/>
    </source>
</evidence>
<evidence type="ECO:0000259" key="2">
    <source>
        <dbReference type="SMART" id="SM00909"/>
    </source>
</evidence>
<dbReference type="SMART" id="SM00909">
    <property type="entry name" value="Germane"/>
    <property type="match status" value="1"/>
</dbReference>
<dbReference type="SUPFAM" id="SSF69304">
    <property type="entry name" value="Tricorn protease N-terminal domain"/>
    <property type="match status" value="1"/>
</dbReference>
<proteinExistence type="predicted"/>
<dbReference type="InterPro" id="IPR059026">
    <property type="entry name" value="LpqB_N"/>
</dbReference>
<keyword evidence="1" id="KW-0732">Signal</keyword>
<sequence>MRRLARTIALGAVLSVGLVGCAGLPTDGAFQAGLKADDPASSIRWQFSPDGPEDGAKPIEIVYGFINAGESPANDWEVAREFLAPQARSTWNPDARATIDSVNDREIGDFLADEGGETGELSVRVAPTATVDETGRYELADTSVRSFDFELVLVDGEWRISSAPDGVVVQSGTFSSIYTPQKLMFSAPGDRLAPDLRWFPDSSGLVTRVVRELVEGGPAAWLDLAVSSAFTGVMLNQVTVDGNGTATVDLSEEVEQADPVRRARMQTQLEQTLASFGIAQVRMTVDGTRVTAPDDAIVSTEPDARALVMTEDDFGYLTNGEITPITGLTDAITARFTPAADEEDPASTISVAPDLSHAVVQTEGGEIWRIDAETAEFEALSYETDWVPPALDPFGNAWAVPTDKPKRIIVWDADGEPHEIAGVERLTQVSAIEVARDGARVAIAGRIDDQAVLIAAGIRRDEATGVPIALTGARVVSYLPERATSAAWVSDTMVAAMMAGDERTLIREQQVGGTAENPTASFVASAITYGNPESRERLLAADGSLYVRNATTWQQAGSGVVVLATQIGAPPVASTGG</sequence>
<dbReference type="Pfam" id="PF25976">
    <property type="entry name" value="LpqB_N"/>
    <property type="match status" value="1"/>
</dbReference>
<evidence type="ECO:0000313" key="4">
    <source>
        <dbReference type="Proteomes" id="UP000824220"/>
    </source>
</evidence>
<comment type="caution">
    <text evidence="3">The sequence shown here is derived from an EMBL/GenBank/DDBJ whole genome shotgun (WGS) entry which is preliminary data.</text>
</comment>
<feature type="chain" id="PRO_5039324005" evidence="1">
    <location>
        <begin position="23"/>
        <end position="577"/>
    </location>
</feature>
<accession>A0A9D2H5Y5</accession>
<dbReference type="Pfam" id="PF10646">
    <property type="entry name" value="Germane"/>
    <property type="match status" value="1"/>
</dbReference>
<evidence type="ECO:0000256" key="1">
    <source>
        <dbReference type="SAM" id="SignalP"/>
    </source>
</evidence>
<dbReference type="PROSITE" id="PS51257">
    <property type="entry name" value="PROKAR_LIPOPROTEIN"/>
    <property type="match status" value="1"/>
</dbReference>
<dbReference type="AlphaFoldDB" id="A0A9D2H5Y5"/>
<reference evidence="3" key="1">
    <citation type="journal article" date="2021" name="PeerJ">
        <title>Extensive microbial diversity within the chicken gut microbiome revealed by metagenomics and culture.</title>
        <authorList>
            <person name="Gilroy R."/>
            <person name="Ravi A."/>
            <person name="Getino M."/>
            <person name="Pursley I."/>
            <person name="Horton D.L."/>
            <person name="Alikhan N.F."/>
            <person name="Baker D."/>
            <person name="Gharbi K."/>
            <person name="Hall N."/>
            <person name="Watson M."/>
            <person name="Adriaenssens E.M."/>
            <person name="Foster-Nyarko E."/>
            <person name="Jarju S."/>
            <person name="Secka A."/>
            <person name="Antonio M."/>
            <person name="Oren A."/>
            <person name="Chaudhuri R.R."/>
            <person name="La Ragione R."/>
            <person name="Hildebrand F."/>
            <person name="Pallen M.J."/>
        </authorList>
    </citation>
    <scope>NUCLEOTIDE SEQUENCE</scope>
    <source>
        <strain evidence="3">ChiHjej8B7-3636</strain>
    </source>
</reference>
<dbReference type="EMBL" id="DXAM01000140">
    <property type="protein sequence ID" value="HJA05242.1"/>
    <property type="molecule type" value="Genomic_DNA"/>
</dbReference>
<name>A0A9D2H5Y5_9MICO</name>
<feature type="domain" description="GerMN" evidence="2">
    <location>
        <begin position="206"/>
        <end position="294"/>
    </location>
</feature>
<protein>
    <submittedName>
        <fullName evidence="3">GerMN domain-containing protein</fullName>
    </submittedName>
</protein>
<gene>
    <name evidence="3" type="ORF">H9800_10340</name>
</gene>
<dbReference type="Proteomes" id="UP000824220">
    <property type="component" value="Unassembled WGS sequence"/>
</dbReference>